<dbReference type="EMBL" id="CM037153">
    <property type="protein sequence ID" value="KAH7857128.1"/>
    <property type="molecule type" value="Genomic_DNA"/>
</dbReference>
<sequence>MPSPIIISPEESYAINTNQLLVFLVTLKGGSNVVRGFLLGKAKKKTREGRNIVQGILHRRSTSSTSVFRKKVFVIAQYTTEDWQFHSSPLASALSSDQNGLFRQAIANAGGGEEAAMSAERVFNQALKKLPSQSPPPDEVPASSSLIKAIRRAQSSQKSRGDTHLAVDQLTLGLLEDSQVGDLLKEAGVSPARVKSEG</sequence>
<dbReference type="Proteomes" id="UP000828048">
    <property type="component" value="Chromosome 3"/>
</dbReference>
<organism evidence="1 2">
    <name type="scientific">Vaccinium darrowii</name>
    <dbReference type="NCBI Taxonomy" id="229202"/>
    <lineage>
        <taxon>Eukaryota</taxon>
        <taxon>Viridiplantae</taxon>
        <taxon>Streptophyta</taxon>
        <taxon>Embryophyta</taxon>
        <taxon>Tracheophyta</taxon>
        <taxon>Spermatophyta</taxon>
        <taxon>Magnoliopsida</taxon>
        <taxon>eudicotyledons</taxon>
        <taxon>Gunneridae</taxon>
        <taxon>Pentapetalae</taxon>
        <taxon>asterids</taxon>
        <taxon>Ericales</taxon>
        <taxon>Ericaceae</taxon>
        <taxon>Vaccinioideae</taxon>
        <taxon>Vaccinieae</taxon>
        <taxon>Vaccinium</taxon>
    </lineage>
</organism>
<reference evidence="1 2" key="1">
    <citation type="journal article" date="2021" name="Hortic Res">
        <title>High-quality reference genome and annotation aids understanding of berry development for evergreen blueberry (Vaccinium darrowii).</title>
        <authorList>
            <person name="Yu J."/>
            <person name="Hulse-Kemp A.M."/>
            <person name="Babiker E."/>
            <person name="Staton M."/>
        </authorList>
    </citation>
    <scope>NUCLEOTIDE SEQUENCE [LARGE SCALE GENOMIC DNA]</scope>
    <source>
        <strain evidence="2">cv. NJ 8807/NJ 8810</strain>
        <tissue evidence="1">Young leaf</tissue>
    </source>
</reference>
<accession>A0ACB7YV26</accession>
<evidence type="ECO:0000313" key="1">
    <source>
        <dbReference type="EMBL" id="KAH7857128.1"/>
    </source>
</evidence>
<evidence type="ECO:0000313" key="2">
    <source>
        <dbReference type="Proteomes" id="UP000828048"/>
    </source>
</evidence>
<comment type="caution">
    <text evidence="1">The sequence shown here is derived from an EMBL/GenBank/DDBJ whole genome shotgun (WGS) entry which is preliminary data.</text>
</comment>
<gene>
    <name evidence="1" type="ORF">Vadar_009278</name>
</gene>
<protein>
    <submittedName>
        <fullName evidence="1">Uncharacterized protein</fullName>
    </submittedName>
</protein>
<keyword evidence="2" id="KW-1185">Reference proteome</keyword>
<name>A0ACB7YV26_9ERIC</name>
<proteinExistence type="predicted"/>